<evidence type="ECO:0000259" key="1">
    <source>
        <dbReference type="PROSITE" id="PS51787"/>
    </source>
</evidence>
<sequence>MKEIPLFPLPLVLFPGGRLPLQIFEVRYLDMIKSCMRENSGFGVVMLEVGNEVYNDSLATIVNQGTYTTIVDFDQFSNGMLGITAEGQSKFLIREKYEQIDHLLVARVEFFDREEELAFPVDKTHLVKLLKSLMKDERVAGLNYNVDFGSAGEVVARLVELLPLPIEEKQRLFEIKRPLERLKELDKVITTLQ</sequence>
<dbReference type="Proteomes" id="UP000316199">
    <property type="component" value="Unassembled WGS sequence"/>
</dbReference>
<feature type="domain" description="Lon N-terminal" evidence="1">
    <location>
        <begin position="1"/>
        <end position="193"/>
    </location>
</feature>
<proteinExistence type="predicted"/>
<dbReference type="Gene3D" id="1.10.4060.10">
    <property type="entry name" value="BPP1347 like domain"/>
    <property type="match status" value="1"/>
</dbReference>
<dbReference type="InterPro" id="IPR046336">
    <property type="entry name" value="Lon_prtase_N_sf"/>
</dbReference>
<dbReference type="InterPro" id="IPR003111">
    <property type="entry name" value="Lon_prtase_N"/>
</dbReference>
<protein>
    <submittedName>
        <fullName evidence="2">Peptidase S16</fullName>
    </submittedName>
</protein>
<dbReference type="Gene3D" id="2.30.130.40">
    <property type="entry name" value="LON domain-like"/>
    <property type="match status" value="1"/>
</dbReference>
<dbReference type="EMBL" id="SHAG01000011">
    <property type="protein sequence ID" value="RZO76496.1"/>
    <property type="molecule type" value="Genomic_DNA"/>
</dbReference>
<accession>A0A520S224</accession>
<evidence type="ECO:0000313" key="2">
    <source>
        <dbReference type="EMBL" id="RZO76496.1"/>
    </source>
</evidence>
<comment type="caution">
    <text evidence="2">The sequence shown here is derived from an EMBL/GenBank/DDBJ whole genome shotgun (WGS) entry which is preliminary data.</text>
</comment>
<dbReference type="AlphaFoldDB" id="A0A520S224"/>
<name>A0A520S224_9GAMM</name>
<gene>
    <name evidence="2" type="ORF">EVA68_04250</name>
</gene>
<reference evidence="2 3" key="1">
    <citation type="submission" date="2019-02" db="EMBL/GenBank/DDBJ databases">
        <title>Prokaryotic population dynamics and viral predation in marine succession experiment using metagenomics: the confinement effect.</title>
        <authorList>
            <person name="Haro-Moreno J.M."/>
            <person name="Rodriguez-Valera F."/>
            <person name="Lopez-Perez M."/>
        </authorList>
    </citation>
    <scope>NUCLEOTIDE SEQUENCE [LARGE SCALE GENOMIC DNA]</scope>
    <source>
        <strain evidence="2">MED-G157</strain>
    </source>
</reference>
<dbReference type="PANTHER" id="PTHR46732">
    <property type="entry name" value="ATP-DEPENDENT PROTEASE LA (LON) DOMAIN PROTEIN"/>
    <property type="match status" value="1"/>
</dbReference>
<organism evidence="2 3">
    <name type="scientific">OM182 bacterium</name>
    <dbReference type="NCBI Taxonomy" id="2510334"/>
    <lineage>
        <taxon>Bacteria</taxon>
        <taxon>Pseudomonadati</taxon>
        <taxon>Pseudomonadota</taxon>
        <taxon>Gammaproteobacteria</taxon>
        <taxon>OMG group</taxon>
        <taxon>OM182 clade</taxon>
    </lineage>
</organism>
<dbReference type="Pfam" id="PF02190">
    <property type="entry name" value="LON_substr_bdg"/>
    <property type="match status" value="1"/>
</dbReference>
<dbReference type="InterPro" id="IPR015947">
    <property type="entry name" value="PUA-like_sf"/>
</dbReference>
<dbReference type="SUPFAM" id="SSF88697">
    <property type="entry name" value="PUA domain-like"/>
    <property type="match status" value="1"/>
</dbReference>
<dbReference type="SMART" id="SM00464">
    <property type="entry name" value="LON"/>
    <property type="match status" value="1"/>
</dbReference>
<evidence type="ECO:0000313" key="3">
    <source>
        <dbReference type="Proteomes" id="UP000316199"/>
    </source>
</evidence>
<dbReference type="PROSITE" id="PS51787">
    <property type="entry name" value="LON_N"/>
    <property type="match status" value="1"/>
</dbReference>
<dbReference type="PANTHER" id="PTHR46732:SF8">
    <property type="entry name" value="ATP-DEPENDENT PROTEASE LA (LON) DOMAIN PROTEIN"/>
    <property type="match status" value="1"/>
</dbReference>